<dbReference type="AlphaFoldDB" id="A0AB35U3Z3"/>
<dbReference type="EMBL" id="JALBUR010000027">
    <property type="protein sequence ID" value="MDX8420238.1"/>
    <property type="molecule type" value="Genomic_DNA"/>
</dbReference>
<evidence type="ECO:0000256" key="1">
    <source>
        <dbReference type="ARBA" id="ARBA00022670"/>
    </source>
</evidence>
<evidence type="ECO:0000256" key="3">
    <source>
        <dbReference type="ARBA" id="ARBA00022801"/>
    </source>
</evidence>
<dbReference type="SUPFAM" id="SSF55486">
    <property type="entry name" value="Metalloproteases ('zincins'), catalytic domain"/>
    <property type="match status" value="1"/>
</dbReference>
<evidence type="ECO:0000313" key="8">
    <source>
        <dbReference type="EMBL" id="MDX8420238.1"/>
    </source>
</evidence>
<dbReference type="InterPro" id="IPR011976">
    <property type="entry name" value="Pept_M3B_oligopep-rel"/>
</dbReference>
<keyword evidence="4 6" id="KW-0862">Zinc</keyword>
<comment type="caution">
    <text evidence="8">The sequence shown here is derived from an EMBL/GenBank/DDBJ whole genome shotgun (WGS) entry which is preliminary data.</text>
</comment>
<dbReference type="Gene3D" id="1.10.1370.30">
    <property type="match status" value="1"/>
</dbReference>
<keyword evidence="9" id="KW-1185">Reference proteome</keyword>
<protein>
    <submittedName>
        <fullName evidence="8">M3 family oligoendopeptidase</fullName>
    </submittedName>
</protein>
<evidence type="ECO:0000256" key="5">
    <source>
        <dbReference type="ARBA" id="ARBA00023049"/>
    </source>
</evidence>
<dbReference type="InterPro" id="IPR001567">
    <property type="entry name" value="Pept_M3A_M3B_dom"/>
</dbReference>
<evidence type="ECO:0000256" key="4">
    <source>
        <dbReference type="ARBA" id="ARBA00022833"/>
    </source>
</evidence>
<evidence type="ECO:0000259" key="7">
    <source>
        <dbReference type="Pfam" id="PF01432"/>
    </source>
</evidence>
<dbReference type="GO" id="GO:0006508">
    <property type="term" value="P:proteolysis"/>
    <property type="evidence" value="ECO:0007669"/>
    <property type="project" value="UniProtKB-KW"/>
</dbReference>
<keyword evidence="3 6" id="KW-0378">Hydrolase</keyword>
<accession>A0AB35U3Z3</accession>
<keyword evidence="2 6" id="KW-0479">Metal-binding</keyword>
<evidence type="ECO:0000313" key="9">
    <source>
        <dbReference type="Proteomes" id="UP001286174"/>
    </source>
</evidence>
<dbReference type="GO" id="GO:0046872">
    <property type="term" value="F:metal ion binding"/>
    <property type="evidence" value="ECO:0007669"/>
    <property type="project" value="UniProtKB-UniRule"/>
</dbReference>
<dbReference type="RefSeq" id="WP_277634661.1">
    <property type="nucleotide sequence ID" value="NZ_JALBUR010000027.1"/>
</dbReference>
<feature type="domain" description="Peptidase M3A/M3B catalytic" evidence="7">
    <location>
        <begin position="318"/>
        <end position="547"/>
    </location>
</feature>
<dbReference type="GO" id="GO:0004222">
    <property type="term" value="F:metalloendopeptidase activity"/>
    <property type="evidence" value="ECO:0007669"/>
    <property type="project" value="InterPro"/>
</dbReference>
<dbReference type="Proteomes" id="UP001286174">
    <property type="component" value="Unassembled WGS sequence"/>
</dbReference>
<keyword evidence="1 6" id="KW-0645">Protease</keyword>
<proteinExistence type="inferred from homology"/>
<comment type="similarity">
    <text evidence="6">Belongs to the peptidase M3 family.</text>
</comment>
<organism evidence="8 9">
    <name type="scientific">Grylomicrobium aquisgranensis</name>
    <dbReference type="NCBI Taxonomy" id="2926318"/>
    <lineage>
        <taxon>Bacteria</taxon>
        <taxon>Bacillati</taxon>
        <taxon>Bacillota</taxon>
        <taxon>Erysipelotrichia</taxon>
        <taxon>Erysipelotrichales</taxon>
        <taxon>Erysipelotrichaceae</taxon>
        <taxon>Grylomicrobium</taxon>
    </lineage>
</organism>
<dbReference type="NCBIfam" id="TIGR02289">
    <property type="entry name" value="M3_not_pepF"/>
    <property type="match status" value="1"/>
</dbReference>
<comment type="cofactor">
    <cofactor evidence="6">
        <name>Zn(2+)</name>
        <dbReference type="ChEBI" id="CHEBI:29105"/>
    </cofactor>
    <text evidence="6">Binds 1 zinc ion.</text>
</comment>
<dbReference type="Pfam" id="PF01432">
    <property type="entry name" value="Peptidase_M3"/>
    <property type="match status" value="1"/>
</dbReference>
<reference evidence="8 9" key="1">
    <citation type="submission" date="2022-03" db="EMBL/GenBank/DDBJ databases">
        <title>Novel taxa within the pig intestine.</title>
        <authorList>
            <person name="Wylensek D."/>
            <person name="Bishof K."/>
            <person name="Afrizal A."/>
            <person name="Clavel T."/>
        </authorList>
    </citation>
    <scope>NUCLEOTIDE SEQUENCE [LARGE SCALE GENOMIC DNA]</scope>
    <source>
        <strain evidence="8 9">CLA-KB-P133</strain>
    </source>
</reference>
<dbReference type="CDD" id="cd09606">
    <property type="entry name" value="M3B_PepF"/>
    <property type="match status" value="1"/>
</dbReference>
<keyword evidence="5 6" id="KW-0482">Metalloprotease</keyword>
<gene>
    <name evidence="8" type="ORF">MOZ60_09040</name>
</gene>
<sequence>MITFDEMKYERPDLDQVQDELSGYVKDLKKAENYSQARDVFLAQDKALRHVATLSTLAQIRHDINTNDAYYKAENEFWLAAAPHLQEQEQAFTDALLVSPFRSDFEKEFGRIVFLNAEIARKAFSADNIPDMQKENQLAQDYENLLASAQVPFEGKTYTLSQMTPFKNDPDDARRLAAWKAEGQWYKDHQPQMDEIYDQLVHLRDAMGRRMGYEGYTTLGYYRMDRNCYTKEDLAKFRDAVAKYVVPVAERVYKAQAERLGVSYPMNFADAALEFRSGNAKPAGSADDIIAAGTKFYDELSPETSEFFHAMKDMKLMNLLSTEGKAGGGYCTDLGDYHMPFIFANFNGTQGDVEVITHEAGHAFEAYLNRSRVPMRTMWPTMEACECHSMSMEFFGQEWADDFFGKDARKYRYSHVAGAIRFIPYGTAVDEFQHEIYAHPELTPRQRHDVWKKLCGKYMPWYRLDGEIPFYSDGEHWQLKHHIYSSPFYYIDYCLAQTVSLQFWAMIQKDEKTAWNTYMAYTEQGGSDTWTNMLKKAGLASPFDGSTLKDICEKAGQYLDTYDLSGIE</sequence>
<name>A0AB35U3Z3_9FIRM</name>
<evidence type="ECO:0000256" key="2">
    <source>
        <dbReference type="ARBA" id="ARBA00022723"/>
    </source>
</evidence>
<evidence type="ECO:0000256" key="6">
    <source>
        <dbReference type="RuleBase" id="RU003435"/>
    </source>
</evidence>